<proteinExistence type="predicted"/>
<organism evidence="1">
    <name type="scientific">Oryza sativa subsp. japonica</name>
    <name type="common">Rice</name>
    <dbReference type="NCBI Taxonomy" id="39947"/>
    <lineage>
        <taxon>Eukaryota</taxon>
        <taxon>Viridiplantae</taxon>
        <taxon>Streptophyta</taxon>
        <taxon>Embryophyta</taxon>
        <taxon>Tracheophyta</taxon>
        <taxon>Spermatophyta</taxon>
        <taxon>Magnoliopsida</taxon>
        <taxon>Liliopsida</taxon>
        <taxon>Poales</taxon>
        <taxon>Poaceae</taxon>
        <taxon>BOP clade</taxon>
        <taxon>Oryzoideae</taxon>
        <taxon>Oryzeae</taxon>
        <taxon>Oryzinae</taxon>
        <taxon>Oryza</taxon>
        <taxon>Oryza sativa</taxon>
    </lineage>
</organism>
<reference evidence="1" key="1">
    <citation type="journal article" date="2005" name="PLoS Biol.">
        <title>The genomes of Oryza sativa: a history of duplications.</title>
        <authorList>
            <person name="Yu J."/>
            <person name="Wang J."/>
            <person name="Lin W."/>
            <person name="Li S."/>
            <person name="Li H."/>
            <person name="Zhou J."/>
            <person name="Ni P."/>
            <person name="Dong W."/>
            <person name="Hu S."/>
            <person name="Zeng C."/>
            <person name="Zhang J."/>
            <person name="Zhang Y."/>
            <person name="Li R."/>
            <person name="Xu Z."/>
            <person name="Li S."/>
            <person name="Li X."/>
            <person name="Zheng H."/>
            <person name="Cong L."/>
            <person name="Lin L."/>
            <person name="Yin J."/>
            <person name="Geng J."/>
            <person name="Li G."/>
            <person name="Shi J."/>
            <person name="Liu J."/>
            <person name="Lv H."/>
            <person name="Li J."/>
            <person name="Wang J."/>
            <person name="Deng Y."/>
            <person name="Ran L."/>
            <person name="Shi X."/>
            <person name="Wang X."/>
            <person name="Wu Q."/>
            <person name="Li C."/>
            <person name="Ren X."/>
            <person name="Wang J."/>
            <person name="Wang X."/>
            <person name="Li D."/>
            <person name="Liu D."/>
            <person name="Zhang X."/>
            <person name="Ji Z."/>
            <person name="Zhao W."/>
            <person name="Sun Y."/>
            <person name="Zhang Z."/>
            <person name="Bao J."/>
            <person name="Han Y."/>
            <person name="Dong L."/>
            <person name="Ji J."/>
            <person name="Chen P."/>
            <person name="Wu S."/>
            <person name="Liu J."/>
            <person name="Xiao Y."/>
            <person name="Bu D."/>
            <person name="Tan J."/>
            <person name="Yang L."/>
            <person name="Ye C."/>
            <person name="Zhang J."/>
            <person name="Xu J."/>
            <person name="Zhou Y."/>
            <person name="Yu Y."/>
            <person name="Zhang B."/>
            <person name="Zhuang S."/>
            <person name="Wei H."/>
            <person name="Liu B."/>
            <person name="Lei M."/>
            <person name="Yu H."/>
            <person name="Li Y."/>
            <person name="Xu H."/>
            <person name="Wei S."/>
            <person name="He X."/>
            <person name="Fang L."/>
            <person name="Zhang Z."/>
            <person name="Zhang Y."/>
            <person name="Huang X."/>
            <person name="Su Z."/>
            <person name="Tong W."/>
            <person name="Li J."/>
            <person name="Tong Z."/>
            <person name="Li S."/>
            <person name="Ye J."/>
            <person name="Wang L."/>
            <person name="Fang L."/>
            <person name="Lei T."/>
            <person name="Chen C."/>
            <person name="Chen H."/>
            <person name="Xu Z."/>
            <person name="Li H."/>
            <person name="Huang H."/>
            <person name="Zhang F."/>
            <person name="Xu H."/>
            <person name="Li N."/>
            <person name="Zhao C."/>
            <person name="Li S."/>
            <person name="Dong L."/>
            <person name="Huang Y."/>
            <person name="Li L."/>
            <person name="Xi Y."/>
            <person name="Qi Q."/>
            <person name="Li W."/>
            <person name="Zhang B."/>
            <person name="Hu W."/>
            <person name="Zhang Y."/>
            <person name="Tian X."/>
            <person name="Jiao Y."/>
            <person name="Liang X."/>
            <person name="Jin J."/>
            <person name="Gao L."/>
            <person name="Zheng W."/>
            <person name="Hao B."/>
            <person name="Liu S."/>
            <person name="Wang W."/>
            <person name="Yuan L."/>
            <person name="Cao M."/>
            <person name="McDermott J."/>
            <person name="Samudrala R."/>
            <person name="Wang J."/>
            <person name="Wong G.K."/>
            <person name="Yang H."/>
        </authorList>
    </citation>
    <scope>NUCLEOTIDE SEQUENCE [LARGE SCALE GENOMIC DNA]</scope>
</reference>
<protein>
    <submittedName>
        <fullName evidence="1">Uncharacterized protein</fullName>
    </submittedName>
</protein>
<evidence type="ECO:0000313" key="1">
    <source>
        <dbReference type="EMBL" id="EEE53283.1"/>
    </source>
</evidence>
<dbReference type="Proteomes" id="UP000007752">
    <property type="component" value="Chromosome 12"/>
</dbReference>
<sequence>MASGDALDCITGVKLVLQSLKPTWQAITLNQISPDTTEGNGSVMSWAWAKALMRQRDQVFQATIIPISNHNVQHNSHCKLYQPISGWQIHG</sequence>
<dbReference type="EMBL" id="CM000149">
    <property type="protein sequence ID" value="EEE53283.1"/>
    <property type="molecule type" value="Genomic_DNA"/>
</dbReference>
<dbReference type="AlphaFoldDB" id="B9GDC6"/>
<gene>
    <name evidence="1" type="ORF">OsJ_36236</name>
</gene>
<name>B9GDC6_ORYSJ</name>
<accession>B9GDC6</accession>
<reference evidence="1" key="2">
    <citation type="submission" date="2008-12" db="EMBL/GenBank/DDBJ databases">
        <title>Improved gene annotation of the rice (Oryza sativa) genomes.</title>
        <authorList>
            <person name="Wang J."/>
            <person name="Li R."/>
            <person name="Fan W."/>
            <person name="Huang Q."/>
            <person name="Zhang J."/>
            <person name="Zhou Y."/>
            <person name="Hu Y."/>
            <person name="Zi S."/>
            <person name="Li J."/>
            <person name="Ni P."/>
            <person name="Zheng H."/>
            <person name="Zhang Y."/>
            <person name="Zhao M."/>
            <person name="Hao Q."/>
            <person name="McDermott J."/>
            <person name="Samudrala R."/>
            <person name="Kristiansen K."/>
            <person name="Wong G.K.-S."/>
        </authorList>
    </citation>
    <scope>NUCLEOTIDE SEQUENCE</scope>
</reference>